<gene>
    <name evidence="1" type="ORF">QWZ14_11595</name>
</gene>
<evidence type="ECO:0000313" key="2">
    <source>
        <dbReference type="Proteomes" id="UP001529369"/>
    </source>
</evidence>
<keyword evidence="2" id="KW-1185">Reference proteome</keyword>
<name>A0ABT8A638_9PROT</name>
<comment type="caution">
    <text evidence="1">The sequence shown here is derived from an EMBL/GenBank/DDBJ whole genome shotgun (WGS) entry which is preliminary data.</text>
</comment>
<dbReference type="PANTHER" id="PTHR37463">
    <property type="entry name" value="GSL3115 PROTEIN"/>
    <property type="match status" value="1"/>
</dbReference>
<dbReference type="InterPro" id="IPR017136">
    <property type="entry name" value="UCP037205"/>
</dbReference>
<organism evidence="1 2">
    <name type="scientific">Paeniroseomonas aquatica</name>
    <dbReference type="NCBI Taxonomy" id="373043"/>
    <lineage>
        <taxon>Bacteria</taxon>
        <taxon>Pseudomonadati</taxon>
        <taxon>Pseudomonadota</taxon>
        <taxon>Alphaproteobacteria</taxon>
        <taxon>Acetobacterales</taxon>
        <taxon>Acetobacteraceae</taxon>
        <taxon>Paeniroseomonas</taxon>
    </lineage>
</organism>
<dbReference type="Pfam" id="PF10013">
    <property type="entry name" value="DUF2256"/>
    <property type="match status" value="1"/>
</dbReference>
<sequence>MSRTGGGVPDKICAGCGRPFAWRKKWARCWEEVRYCSAACREGRYQAATAAAEKRRKGA</sequence>
<dbReference type="Proteomes" id="UP001529369">
    <property type="component" value="Unassembled WGS sequence"/>
</dbReference>
<protein>
    <submittedName>
        <fullName evidence="1">DUF2256 domain-containing protein</fullName>
    </submittedName>
</protein>
<evidence type="ECO:0000313" key="1">
    <source>
        <dbReference type="EMBL" id="MDN3565003.1"/>
    </source>
</evidence>
<proteinExistence type="predicted"/>
<accession>A0ABT8A638</accession>
<reference evidence="2" key="1">
    <citation type="journal article" date="2019" name="Int. J. Syst. Evol. Microbiol.">
        <title>The Global Catalogue of Microorganisms (GCM) 10K type strain sequencing project: providing services to taxonomists for standard genome sequencing and annotation.</title>
        <authorList>
            <consortium name="The Broad Institute Genomics Platform"/>
            <consortium name="The Broad Institute Genome Sequencing Center for Infectious Disease"/>
            <person name="Wu L."/>
            <person name="Ma J."/>
        </authorList>
    </citation>
    <scope>NUCLEOTIDE SEQUENCE [LARGE SCALE GENOMIC DNA]</scope>
    <source>
        <strain evidence="2">CECT 7131</strain>
    </source>
</reference>
<dbReference type="PANTHER" id="PTHR37463:SF1">
    <property type="entry name" value="DUF2256 DOMAIN-CONTAINING PROTEIN"/>
    <property type="match status" value="1"/>
</dbReference>
<dbReference type="EMBL" id="JAUFPN010000127">
    <property type="protein sequence ID" value="MDN3565003.1"/>
    <property type="molecule type" value="Genomic_DNA"/>
</dbReference>
<dbReference type="RefSeq" id="WP_290316820.1">
    <property type="nucleotide sequence ID" value="NZ_JAUFPN010000127.1"/>
</dbReference>